<reference evidence="1 2" key="2">
    <citation type="journal article" date="2022" name="Mol. Ecol. Resour.">
        <title>The genomes of chicory, endive, great burdock and yacon provide insights into Asteraceae paleo-polyploidization history and plant inulin production.</title>
        <authorList>
            <person name="Fan W."/>
            <person name="Wang S."/>
            <person name="Wang H."/>
            <person name="Wang A."/>
            <person name="Jiang F."/>
            <person name="Liu H."/>
            <person name="Zhao H."/>
            <person name="Xu D."/>
            <person name="Zhang Y."/>
        </authorList>
    </citation>
    <scope>NUCLEOTIDE SEQUENCE [LARGE SCALE GENOMIC DNA]</scope>
    <source>
        <strain evidence="2">cv. Punajuju</strain>
        <tissue evidence="1">Leaves</tissue>
    </source>
</reference>
<dbReference type="Proteomes" id="UP001055811">
    <property type="component" value="Linkage Group LG01"/>
</dbReference>
<keyword evidence="2" id="KW-1185">Reference proteome</keyword>
<accession>A0ACB9H571</accession>
<proteinExistence type="predicted"/>
<gene>
    <name evidence="1" type="ORF">L2E82_04293</name>
</gene>
<evidence type="ECO:0000313" key="1">
    <source>
        <dbReference type="EMBL" id="KAI3790889.1"/>
    </source>
</evidence>
<evidence type="ECO:0000313" key="2">
    <source>
        <dbReference type="Proteomes" id="UP001055811"/>
    </source>
</evidence>
<sequence length="452" mass="50134">MYLSGIGGTKRCKSHDLLLYIKAVFFARSHFTWYKTNLTLPPIHLNLFCQINRNSLNSFNFNLLTLSENDLAENSLLTYDLDWNSKILVNNPKMVAEAVEILCEQRLCSAQFSISVPKPDVVSPESDSVSIDVVSLPDLIVESPTKFTPTVRSGSHTDIGPRKSNEDEHIRIDNLSNQSEPYTWPLPSSFYAVFDGHGGSEAASYLKNHAIKLFFTDPDLPQTTNITDSFLNKLENSHSKAFLLADQSLATECSEYCGTTALTALILGRHLVVANAGDSRAVLCRNGVAVQMSQDHRPSLLEEKIRVESLGGFIEDGYLNGELAVTRALGDWYMKSPVGFESGLTGKPDVRRAVLTEDDEFLIIGCDGIWDVMSNQEAVAVVRRELRLYDDPQRCAVELVNYALGRDTSDNITAIVVCFRAAGSGRGQRPRFRCSGLTEEARARLRNLLEGN</sequence>
<name>A0ACB9H571_CICIN</name>
<protein>
    <submittedName>
        <fullName evidence="1">Uncharacterized protein</fullName>
    </submittedName>
</protein>
<organism evidence="1 2">
    <name type="scientific">Cichorium intybus</name>
    <name type="common">Chicory</name>
    <dbReference type="NCBI Taxonomy" id="13427"/>
    <lineage>
        <taxon>Eukaryota</taxon>
        <taxon>Viridiplantae</taxon>
        <taxon>Streptophyta</taxon>
        <taxon>Embryophyta</taxon>
        <taxon>Tracheophyta</taxon>
        <taxon>Spermatophyta</taxon>
        <taxon>Magnoliopsida</taxon>
        <taxon>eudicotyledons</taxon>
        <taxon>Gunneridae</taxon>
        <taxon>Pentapetalae</taxon>
        <taxon>asterids</taxon>
        <taxon>campanulids</taxon>
        <taxon>Asterales</taxon>
        <taxon>Asteraceae</taxon>
        <taxon>Cichorioideae</taxon>
        <taxon>Cichorieae</taxon>
        <taxon>Cichoriinae</taxon>
        <taxon>Cichorium</taxon>
    </lineage>
</organism>
<comment type="caution">
    <text evidence="1">The sequence shown here is derived from an EMBL/GenBank/DDBJ whole genome shotgun (WGS) entry which is preliminary data.</text>
</comment>
<dbReference type="EMBL" id="CM042009">
    <property type="protein sequence ID" value="KAI3790889.1"/>
    <property type="molecule type" value="Genomic_DNA"/>
</dbReference>
<reference evidence="2" key="1">
    <citation type="journal article" date="2022" name="Mol. Ecol. Resour.">
        <title>The genomes of chicory, endive, great burdock and yacon provide insights into Asteraceae palaeo-polyploidization history and plant inulin production.</title>
        <authorList>
            <person name="Fan W."/>
            <person name="Wang S."/>
            <person name="Wang H."/>
            <person name="Wang A."/>
            <person name="Jiang F."/>
            <person name="Liu H."/>
            <person name="Zhao H."/>
            <person name="Xu D."/>
            <person name="Zhang Y."/>
        </authorList>
    </citation>
    <scope>NUCLEOTIDE SEQUENCE [LARGE SCALE GENOMIC DNA]</scope>
    <source>
        <strain evidence="2">cv. Punajuju</strain>
    </source>
</reference>